<dbReference type="GO" id="GO:0016818">
    <property type="term" value="F:hydrolase activity, acting on acid anhydrides, in phosphorus-containing anhydrides"/>
    <property type="evidence" value="ECO:0007669"/>
    <property type="project" value="InterPro"/>
</dbReference>
<dbReference type="Gene3D" id="3.90.79.10">
    <property type="entry name" value="Nucleoside Triphosphate Pyrophosphohydrolase"/>
    <property type="match status" value="2"/>
</dbReference>
<dbReference type="PANTHER" id="PTHR12318:SF0">
    <property type="entry name" value="ACYL-COENZYME A DIPHOSPHATASE NUDT19"/>
    <property type="match status" value="1"/>
</dbReference>
<sequence length="232" mass="25863">MIELSDNQVPVHPAATVVVLRDAEAGPEVLLLQRNKALKHMGGEWVFPGGRVDAGDYAEDGDDYTAACNAAIRETREEAGLALTPDQLSYLSHWTTPQGARRRYATWFFLAVLDDAQEVCVDGGEISAHRWLTPQQAFTEIRDTDNVFRLMPPTFVSLADLAPHECIASAQEVVRARQPLMFEPRMVQVEGGICFLYAGDAGYEVCCETVDGPRHRTYMIDYQLDYIRDPGL</sequence>
<evidence type="ECO:0000256" key="4">
    <source>
        <dbReference type="ARBA" id="ARBA00022801"/>
    </source>
</evidence>
<dbReference type="Pfam" id="PF00293">
    <property type="entry name" value="NUDIX"/>
    <property type="match status" value="1"/>
</dbReference>
<proteinExistence type="predicted"/>
<evidence type="ECO:0000256" key="1">
    <source>
        <dbReference type="ARBA" id="ARBA00001936"/>
    </source>
</evidence>
<dbReference type="CDD" id="cd18870">
    <property type="entry name" value="NUDIX_AcylCoAdiphos_Nudt19"/>
    <property type="match status" value="1"/>
</dbReference>
<dbReference type="PANTHER" id="PTHR12318">
    <property type="entry name" value="TESTOSTERONE-REGULATED PROTEIN RP2"/>
    <property type="match status" value="1"/>
</dbReference>
<dbReference type="Proteomes" id="UP000234845">
    <property type="component" value="Unassembled WGS sequence"/>
</dbReference>
<protein>
    <submittedName>
        <fullName evidence="8">NUDIX hydrolase</fullName>
    </submittedName>
</protein>
<keyword evidence="3" id="KW-0479">Metal-binding</keyword>
<organism evidence="8 9">
    <name type="scientific">Kineobactrum sediminis</name>
    <dbReference type="NCBI Taxonomy" id="1905677"/>
    <lineage>
        <taxon>Bacteria</taxon>
        <taxon>Pseudomonadati</taxon>
        <taxon>Pseudomonadota</taxon>
        <taxon>Gammaproteobacteria</taxon>
        <taxon>Cellvibrionales</taxon>
        <taxon>Halieaceae</taxon>
        <taxon>Kineobactrum</taxon>
    </lineage>
</organism>
<evidence type="ECO:0000313" key="9">
    <source>
        <dbReference type="Proteomes" id="UP000234845"/>
    </source>
</evidence>
<evidence type="ECO:0000313" key="8">
    <source>
        <dbReference type="EMBL" id="PLW82985.1"/>
    </source>
</evidence>
<feature type="domain" description="Nudix hydrolase" evidence="7">
    <location>
        <begin position="10"/>
        <end position="156"/>
    </location>
</feature>
<evidence type="ECO:0000256" key="6">
    <source>
        <dbReference type="ARBA" id="ARBA00023211"/>
    </source>
</evidence>
<comment type="cofactor">
    <cofactor evidence="2">
        <name>Mg(2+)</name>
        <dbReference type="ChEBI" id="CHEBI:18420"/>
    </cofactor>
</comment>
<dbReference type="InterPro" id="IPR039121">
    <property type="entry name" value="NUDT19"/>
</dbReference>
<dbReference type="AlphaFoldDB" id="A0A2N5Y3K9"/>
<keyword evidence="5" id="KW-0460">Magnesium</keyword>
<comment type="caution">
    <text evidence="8">The sequence shown here is derived from an EMBL/GenBank/DDBJ whole genome shotgun (WGS) entry which is preliminary data.</text>
</comment>
<reference evidence="9" key="1">
    <citation type="submission" date="2017-11" db="EMBL/GenBank/DDBJ databases">
        <title>The draft genome sequence of Chromatocurvus sp. F02.</title>
        <authorList>
            <person name="Du Z.-J."/>
            <person name="Chang Y.-Q."/>
        </authorList>
    </citation>
    <scope>NUCLEOTIDE SEQUENCE [LARGE SCALE GENOMIC DNA]</scope>
    <source>
        <strain evidence="9">F02</strain>
    </source>
</reference>
<name>A0A2N5Y3K9_9GAMM</name>
<dbReference type="PROSITE" id="PS51462">
    <property type="entry name" value="NUDIX"/>
    <property type="match status" value="1"/>
</dbReference>
<dbReference type="InterPro" id="IPR020476">
    <property type="entry name" value="Nudix_hydrolase"/>
</dbReference>
<comment type="cofactor">
    <cofactor evidence="1">
        <name>Mn(2+)</name>
        <dbReference type="ChEBI" id="CHEBI:29035"/>
    </cofactor>
</comment>
<evidence type="ECO:0000259" key="7">
    <source>
        <dbReference type="PROSITE" id="PS51462"/>
    </source>
</evidence>
<keyword evidence="4 8" id="KW-0378">Hydrolase</keyword>
<dbReference type="PRINTS" id="PR00502">
    <property type="entry name" value="NUDIXFAMILY"/>
</dbReference>
<dbReference type="InterPro" id="IPR015797">
    <property type="entry name" value="NUDIX_hydrolase-like_dom_sf"/>
</dbReference>
<evidence type="ECO:0000256" key="5">
    <source>
        <dbReference type="ARBA" id="ARBA00022842"/>
    </source>
</evidence>
<evidence type="ECO:0000256" key="2">
    <source>
        <dbReference type="ARBA" id="ARBA00001946"/>
    </source>
</evidence>
<dbReference type="EMBL" id="PKLZ01000003">
    <property type="protein sequence ID" value="PLW82985.1"/>
    <property type="molecule type" value="Genomic_DNA"/>
</dbReference>
<keyword evidence="9" id="KW-1185">Reference proteome</keyword>
<dbReference type="SUPFAM" id="SSF55811">
    <property type="entry name" value="Nudix"/>
    <property type="match status" value="1"/>
</dbReference>
<evidence type="ECO:0000256" key="3">
    <source>
        <dbReference type="ARBA" id="ARBA00022723"/>
    </source>
</evidence>
<gene>
    <name evidence="8" type="ORF">CWI75_06005</name>
</gene>
<dbReference type="OrthoDB" id="9788263at2"/>
<keyword evidence="6" id="KW-0464">Manganese</keyword>
<accession>A0A2N5Y3K9</accession>
<dbReference type="RefSeq" id="WP_101520585.1">
    <property type="nucleotide sequence ID" value="NZ_PKLZ01000003.1"/>
</dbReference>
<dbReference type="InterPro" id="IPR000086">
    <property type="entry name" value="NUDIX_hydrolase_dom"/>
</dbReference>
<dbReference type="GO" id="GO:0046872">
    <property type="term" value="F:metal ion binding"/>
    <property type="evidence" value="ECO:0007669"/>
    <property type="project" value="UniProtKB-KW"/>
</dbReference>